<evidence type="ECO:0000259" key="1">
    <source>
        <dbReference type="Pfam" id="PF03445"/>
    </source>
</evidence>
<dbReference type="Proteomes" id="UP001165287">
    <property type="component" value="Unassembled WGS sequence"/>
</dbReference>
<organism evidence="3 4">
    <name type="scientific">Metabacillus rhizolycopersici</name>
    <dbReference type="NCBI Taxonomy" id="2875709"/>
    <lineage>
        <taxon>Bacteria</taxon>
        <taxon>Bacillati</taxon>
        <taxon>Bacillota</taxon>
        <taxon>Bacilli</taxon>
        <taxon>Bacillales</taxon>
        <taxon>Bacillaceae</taxon>
        <taxon>Metabacillus</taxon>
    </lineage>
</organism>
<reference evidence="3" key="1">
    <citation type="submission" date="2024-05" db="EMBL/GenBank/DDBJ databases">
        <title>Metabacillus sp. nov., isolated from the rhizosphere soil of tomato plants.</title>
        <authorList>
            <person name="Ma R."/>
        </authorList>
    </citation>
    <scope>NUCLEOTIDE SEQUENCE</scope>
    <source>
        <strain evidence="3">DBTR6</strain>
    </source>
</reference>
<evidence type="ECO:0000313" key="3">
    <source>
        <dbReference type="EMBL" id="MBZ5748817.1"/>
    </source>
</evidence>
<name>A0ABS7UL84_9BACI</name>
<dbReference type="EMBL" id="JAIQUM010000001">
    <property type="protein sequence ID" value="MBZ5748817.1"/>
    <property type="molecule type" value="Genomic_DNA"/>
</dbReference>
<comment type="caution">
    <text evidence="3">The sequence shown here is derived from an EMBL/GenBank/DDBJ whole genome shotgun (WGS) entry which is preliminary data.</text>
</comment>
<dbReference type="InterPro" id="IPR018821">
    <property type="entry name" value="DUF294_put_nucleoTrafse_sb-bd"/>
</dbReference>
<sequence length="352" mass="41675">MLAYKKMTWPDTLIMTKGEEVSHMHGEFDSYESIKKWKDEHIHQFALDTKGLNDFHDEMMRSASKLALFQLEKEFGLPPCKYTWFVTGSGGRIEQGIISDQDHGLIYEEHTEKANHYFKKLGEELSKGLYHIGYPYCEGKIMSSNPIWCKSMVDWKSQLFHWMEEKSWESIRYLQIFYDARCVVGERDYVKELKRTIFHYQKQNHQLLQRFMDNIQRIKHSVGPLGQIYVEQSGKYEGCIDIKKAAFLPYVNSIRFLAIKEGLVETSTLERIDCLCGIDAYRKELLLYKRNFEMLLDYRCYLFKNAASYDDVHYLDIRNLSKNDRRKIKSILRDGKKLHQYVQGIMVKGVDK</sequence>
<gene>
    <name evidence="3" type="ORF">K9V48_00770</name>
</gene>
<dbReference type="Pfam" id="PF10335">
    <property type="entry name" value="DUF294_C"/>
    <property type="match status" value="1"/>
</dbReference>
<evidence type="ECO:0000259" key="2">
    <source>
        <dbReference type="Pfam" id="PF10335"/>
    </source>
</evidence>
<dbReference type="CDD" id="cd05401">
    <property type="entry name" value="NT_GlnE_GlnD_like"/>
    <property type="match status" value="1"/>
</dbReference>
<keyword evidence="4" id="KW-1185">Reference proteome</keyword>
<feature type="domain" description="Protein-PII uridylyltransferase N-terminal" evidence="1">
    <location>
        <begin position="52"/>
        <end position="166"/>
    </location>
</feature>
<feature type="domain" description="DUF294" evidence="2">
    <location>
        <begin position="206"/>
        <end position="343"/>
    </location>
</feature>
<dbReference type="InterPro" id="IPR005105">
    <property type="entry name" value="GlnD_Uridyltrans_N"/>
</dbReference>
<dbReference type="RefSeq" id="WP_224135983.1">
    <property type="nucleotide sequence ID" value="NZ_JAIQUM010000001.1"/>
</dbReference>
<accession>A0ABS7UL84</accession>
<evidence type="ECO:0000313" key="4">
    <source>
        <dbReference type="Proteomes" id="UP001165287"/>
    </source>
</evidence>
<proteinExistence type="predicted"/>
<protein>
    <submittedName>
        <fullName evidence="3">DUF294 nucleotidyltransferase-like domain-containing protein</fullName>
    </submittedName>
</protein>
<dbReference type="Pfam" id="PF03445">
    <property type="entry name" value="DUF294"/>
    <property type="match status" value="1"/>
</dbReference>